<dbReference type="Proteomes" id="UP000095672">
    <property type="component" value="Chromosome"/>
</dbReference>
<dbReference type="AlphaFoldDB" id="A0A1C9W8X6"/>
<evidence type="ECO:0000256" key="1">
    <source>
        <dbReference type="SAM" id="MobiDB-lite"/>
    </source>
</evidence>
<dbReference type="KEGG" id="micc:AUP74_02149"/>
<reference evidence="3" key="1">
    <citation type="submission" date="2016-01" db="EMBL/GenBank/DDBJ databases">
        <title>Complete genome sequence of Microbulbifer sp. CCB-MM1, a halophile isolated from Matang Mangrove Forest, Perak.</title>
        <authorList>
            <person name="Moh T.H."/>
            <person name="Dinesh B."/>
            <person name="Lau N.-S."/>
            <person name="Go F."/>
            <person name="Alexander Chong S.-C."/>
        </authorList>
    </citation>
    <scope>NUCLEOTIDE SEQUENCE [LARGE SCALE GENOMIC DNA]</scope>
    <source>
        <strain evidence="3">CCB-MM1</strain>
    </source>
</reference>
<dbReference type="EMBL" id="CP014143">
    <property type="protein sequence ID" value="AOS97565.1"/>
    <property type="molecule type" value="Genomic_DNA"/>
</dbReference>
<accession>A0A1C9W8X6</accession>
<proteinExistence type="predicted"/>
<name>A0A1C9W8X6_9GAMM</name>
<feature type="compositionally biased region" description="Basic and acidic residues" evidence="1">
    <location>
        <begin position="1"/>
        <end position="11"/>
    </location>
</feature>
<evidence type="ECO:0000313" key="2">
    <source>
        <dbReference type="EMBL" id="AOS97565.1"/>
    </source>
</evidence>
<evidence type="ECO:0000313" key="3">
    <source>
        <dbReference type="Proteomes" id="UP000095672"/>
    </source>
</evidence>
<sequence length="149" mass="17325">MGNRSNDDRSKHFNPTWKHYRKADYNNPDHALYREDDDDNEYFEAPSTSYEGPSRFEQARQERENNKKYGFEVGAGDHADQAHVTISVDGEDWLCVIYEKPVDTAMAELEREFSGAEFTYLMPTCEIKFGSKQHDEYVALLKEVANSLR</sequence>
<gene>
    <name evidence="2" type="ORF">AUP74_02149</name>
</gene>
<keyword evidence="3" id="KW-1185">Reference proteome</keyword>
<organism evidence="2 3">
    <name type="scientific">Microbulbifer aggregans</name>
    <dbReference type="NCBI Taxonomy" id="1769779"/>
    <lineage>
        <taxon>Bacteria</taxon>
        <taxon>Pseudomonadati</taxon>
        <taxon>Pseudomonadota</taxon>
        <taxon>Gammaproteobacteria</taxon>
        <taxon>Cellvibrionales</taxon>
        <taxon>Microbulbiferaceae</taxon>
        <taxon>Microbulbifer</taxon>
    </lineage>
</organism>
<protein>
    <submittedName>
        <fullName evidence="2">Uncharacterized protein</fullName>
    </submittedName>
</protein>
<feature type="region of interest" description="Disordered" evidence="1">
    <location>
        <begin position="1"/>
        <end position="56"/>
    </location>
</feature>